<dbReference type="SMART" id="SM00179">
    <property type="entry name" value="EGF_CA"/>
    <property type="match status" value="4"/>
</dbReference>
<feature type="compositionally biased region" description="Polar residues" evidence="11">
    <location>
        <begin position="303"/>
        <end position="318"/>
    </location>
</feature>
<feature type="domain" description="EGF-like" evidence="13">
    <location>
        <begin position="216"/>
        <end position="252"/>
    </location>
</feature>
<dbReference type="CDD" id="cd00054">
    <property type="entry name" value="EGF_CA"/>
    <property type="match status" value="4"/>
</dbReference>
<dbReference type="PROSITE" id="PS00010">
    <property type="entry name" value="ASX_HYDROXYL"/>
    <property type="match status" value="2"/>
</dbReference>
<feature type="region of interest" description="Disordered" evidence="11">
    <location>
        <begin position="291"/>
        <end position="329"/>
    </location>
</feature>
<dbReference type="Pfam" id="PF12661">
    <property type="entry name" value="hEGF"/>
    <property type="match status" value="3"/>
</dbReference>
<proteinExistence type="predicted"/>
<keyword evidence="7 12" id="KW-0472">Membrane</keyword>
<comment type="caution">
    <text evidence="14">The sequence shown here is derived from an EMBL/GenBank/DDBJ whole genome shotgun (WGS) entry which is preliminary data.</text>
</comment>
<evidence type="ECO:0000256" key="2">
    <source>
        <dbReference type="ARBA" id="ARBA00022536"/>
    </source>
</evidence>
<feature type="domain" description="EGF-like" evidence="13">
    <location>
        <begin position="134"/>
        <end position="171"/>
    </location>
</feature>
<dbReference type="EMBL" id="JAHFZB010000006">
    <property type="protein sequence ID" value="KAK6489219.1"/>
    <property type="molecule type" value="Genomic_DNA"/>
</dbReference>
<evidence type="ECO:0000256" key="8">
    <source>
        <dbReference type="ARBA" id="ARBA00023157"/>
    </source>
</evidence>
<evidence type="ECO:0000256" key="6">
    <source>
        <dbReference type="ARBA" id="ARBA00022989"/>
    </source>
</evidence>
<dbReference type="PANTHER" id="PTHR24049">
    <property type="entry name" value="CRUMBS FAMILY MEMBER"/>
    <property type="match status" value="1"/>
</dbReference>
<dbReference type="Proteomes" id="UP001369086">
    <property type="component" value="Unassembled WGS sequence"/>
</dbReference>
<keyword evidence="9" id="KW-0325">Glycoprotein</keyword>
<dbReference type="PRINTS" id="PR00010">
    <property type="entry name" value="EGFBLOOD"/>
</dbReference>
<keyword evidence="2 10" id="KW-0245">EGF-like domain</keyword>
<dbReference type="PROSITE" id="PS01186">
    <property type="entry name" value="EGF_2"/>
    <property type="match status" value="4"/>
</dbReference>
<accession>A0ABR0ZWM5</accession>
<dbReference type="InterPro" id="IPR009030">
    <property type="entry name" value="Growth_fac_rcpt_cys_sf"/>
</dbReference>
<dbReference type="Pfam" id="PF21700">
    <property type="entry name" value="EGF_DL_JAG"/>
    <property type="match status" value="1"/>
</dbReference>
<dbReference type="InterPro" id="IPR001881">
    <property type="entry name" value="EGF-like_Ca-bd_dom"/>
</dbReference>
<keyword evidence="6 12" id="KW-1133">Transmembrane helix</keyword>
<keyword evidence="15" id="KW-1185">Reference proteome</keyword>
<feature type="disulfide bond" evidence="10">
    <location>
        <begin position="204"/>
        <end position="213"/>
    </location>
</feature>
<protein>
    <submittedName>
        <fullName evidence="14">Protein delta-like protein 2-like</fullName>
    </submittedName>
</protein>
<feature type="domain" description="EGF-like" evidence="13">
    <location>
        <begin position="68"/>
        <end position="101"/>
    </location>
</feature>
<feature type="domain" description="EGF-like" evidence="13">
    <location>
        <begin position="173"/>
        <end position="214"/>
    </location>
</feature>
<evidence type="ECO:0000256" key="7">
    <source>
        <dbReference type="ARBA" id="ARBA00023136"/>
    </source>
</evidence>
<dbReference type="PROSITE" id="PS00022">
    <property type="entry name" value="EGF_1"/>
    <property type="match status" value="6"/>
</dbReference>
<comment type="subcellular location">
    <subcellularLocation>
        <location evidence="1">Membrane</location>
        <topology evidence="1">Single-pass type I membrane protein</topology>
    </subcellularLocation>
</comment>
<dbReference type="InterPro" id="IPR000742">
    <property type="entry name" value="EGF"/>
</dbReference>
<evidence type="ECO:0000259" key="13">
    <source>
        <dbReference type="PROSITE" id="PS50026"/>
    </source>
</evidence>
<feature type="disulfide bond" evidence="10">
    <location>
        <begin position="161"/>
        <end position="170"/>
    </location>
</feature>
<dbReference type="InterPro" id="IPR051022">
    <property type="entry name" value="Notch_Cell-Fate_Det"/>
</dbReference>
<feature type="disulfide bond" evidence="10">
    <location>
        <begin position="242"/>
        <end position="251"/>
    </location>
</feature>
<evidence type="ECO:0000256" key="5">
    <source>
        <dbReference type="ARBA" id="ARBA00022737"/>
    </source>
</evidence>
<feature type="transmembrane region" description="Helical" evidence="12">
    <location>
        <begin position="368"/>
        <end position="390"/>
    </location>
</feature>
<evidence type="ECO:0000313" key="15">
    <source>
        <dbReference type="Proteomes" id="UP001369086"/>
    </source>
</evidence>
<evidence type="ECO:0000256" key="4">
    <source>
        <dbReference type="ARBA" id="ARBA00022729"/>
    </source>
</evidence>
<gene>
    <name evidence="14" type="ORF">HHUSO_G8253</name>
</gene>
<keyword evidence="4" id="KW-0732">Signal</keyword>
<reference evidence="14 15" key="1">
    <citation type="submission" date="2021-05" db="EMBL/GenBank/DDBJ databases">
        <authorList>
            <person name="Zahm M."/>
            <person name="Klopp C."/>
            <person name="Cabau C."/>
            <person name="Kuhl H."/>
            <person name="Suciu R."/>
            <person name="Ciorpac M."/>
            <person name="Holostenco D."/>
            <person name="Gessner J."/>
            <person name="Wuertz S."/>
            <person name="Hohne C."/>
            <person name="Stock M."/>
            <person name="Gislard M."/>
            <person name="Lluch J."/>
            <person name="Milhes M."/>
            <person name="Lampietro C."/>
            <person name="Lopez Roques C."/>
            <person name="Donnadieu C."/>
            <person name="Du K."/>
            <person name="Schartl M."/>
            <person name="Guiguen Y."/>
        </authorList>
    </citation>
    <scope>NUCLEOTIDE SEQUENCE [LARGE SCALE GENOMIC DNA]</scope>
    <source>
        <strain evidence="14">Hh-F2</strain>
        <tissue evidence="14">Blood</tissue>
    </source>
</reference>
<dbReference type="InterPro" id="IPR000152">
    <property type="entry name" value="EGF-type_Asp/Asn_hydroxyl_site"/>
</dbReference>
<dbReference type="SMART" id="SM00181">
    <property type="entry name" value="EGF"/>
    <property type="match status" value="6"/>
</dbReference>
<dbReference type="Gene3D" id="2.10.25.10">
    <property type="entry name" value="Laminin"/>
    <property type="match status" value="6"/>
</dbReference>
<keyword evidence="5" id="KW-0677">Repeat</keyword>
<evidence type="ECO:0000256" key="1">
    <source>
        <dbReference type="ARBA" id="ARBA00004479"/>
    </source>
</evidence>
<feature type="domain" description="EGF-like" evidence="13">
    <location>
        <begin position="254"/>
        <end position="290"/>
    </location>
</feature>
<dbReference type="InterPro" id="IPR018097">
    <property type="entry name" value="EGF_Ca-bd_CS"/>
</dbReference>
<evidence type="ECO:0000256" key="11">
    <source>
        <dbReference type="SAM" id="MobiDB-lite"/>
    </source>
</evidence>
<keyword evidence="8 10" id="KW-1015">Disulfide bond</keyword>
<evidence type="ECO:0000256" key="3">
    <source>
        <dbReference type="ARBA" id="ARBA00022692"/>
    </source>
</evidence>
<dbReference type="SUPFAM" id="SSF57196">
    <property type="entry name" value="EGF/Laminin"/>
    <property type="match status" value="2"/>
</dbReference>
<name>A0ABR0ZWM5_HUSHU</name>
<organism evidence="14 15">
    <name type="scientific">Huso huso</name>
    <name type="common">Beluga</name>
    <name type="synonym">Acipenser huso</name>
    <dbReference type="NCBI Taxonomy" id="61971"/>
    <lineage>
        <taxon>Eukaryota</taxon>
        <taxon>Metazoa</taxon>
        <taxon>Chordata</taxon>
        <taxon>Craniata</taxon>
        <taxon>Vertebrata</taxon>
        <taxon>Euteleostomi</taxon>
        <taxon>Actinopterygii</taxon>
        <taxon>Chondrostei</taxon>
        <taxon>Acipenseriformes</taxon>
        <taxon>Acipenseridae</taxon>
        <taxon>Huso</taxon>
    </lineage>
</organism>
<dbReference type="PROSITE" id="PS50026">
    <property type="entry name" value="EGF_3"/>
    <property type="match status" value="5"/>
</dbReference>
<sequence>MLQFKRKKRHVFLHRAPALQCPAVELTLLDCLSPPSRAASANVIMLSRLNLLLLISSCSSMISFRSIPGADCKAGCDLGHGHCDENGICRCDPGWEGELCDDCARMPGCVHGTCQQPWQCICESSWTGRFCDRDINVCANQRPCQNGATCIASDGEYSCVCANGFHGKYCELKSGPCQQARSPCKNGGSCVDDNGYATELSCRCLAGYVGPHCEVNVDDCLMRPCANGATCHDGINRFSCECQAGFEGRFCTVNIDDCASGPCLNGGRCFDRVNRFDCVCPPGYTGKTCSDPAVKPKQERRSQNWTPRSWTSGSSRGTLPQPDHTLHGARWNVSAPSHRNESGSTHLLKISVKEVVTQQGSLLTEVQLTLLVVFGALTLALVGLTAAVVLRGHWRERCSRCRCASQADRQAKSDEEFKISILPHPVPDLKKKLNTKVI</sequence>
<dbReference type="PROSITE" id="PS01187">
    <property type="entry name" value="EGF_CA"/>
    <property type="match status" value="1"/>
</dbReference>
<keyword evidence="3 12" id="KW-0812">Transmembrane</keyword>
<evidence type="ECO:0000256" key="9">
    <source>
        <dbReference type="ARBA" id="ARBA00023180"/>
    </source>
</evidence>
<dbReference type="SUPFAM" id="SSF57184">
    <property type="entry name" value="Growth factor receptor domain"/>
    <property type="match status" value="1"/>
</dbReference>
<evidence type="ECO:0000256" key="10">
    <source>
        <dbReference type="PROSITE-ProRule" id="PRU00076"/>
    </source>
</evidence>
<dbReference type="InterPro" id="IPR013032">
    <property type="entry name" value="EGF-like_CS"/>
</dbReference>
<evidence type="ECO:0000256" key="12">
    <source>
        <dbReference type="SAM" id="Phobius"/>
    </source>
</evidence>
<evidence type="ECO:0000313" key="14">
    <source>
        <dbReference type="EMBL" id="KAK6489219.1"/>
    </source>
</evidence>
<feature type="disulfide bond" evidence="10">
    <location>
        <begin position="280"/>
        <end position="289"/>
    </location>
</feature>
<dbReference type="PANTHER" id="PTHR24049:SF38">
    <property type="entry name" value="DELTA-LIKE PROTEIN"/>
    <property type="match status" value="1"/>
</dbReference>
<feature type="disulfide bond" evidence="10">
    <location>
        <begin position="91"/>
        <end position="100"/>
    </location>
</feature>
<dbReference type="Pfam" id="PF00008">
    <property type="entry name" value="EGF"/>
    <property type="match status" value="2"/>
</dbReference>
<comment type="caution">
    <text evidence="10">Lacks conserved residue(s) required for the propagation of feature annotation.</text>
</comment>